<dbReference type="InterPro" id="IPR049139">
    <property type="entry name" value="TERT_C"/>
</dbReference>
<evidence type="ECO:0000256" key="3">
    <source>
        <dbReference type="ARBA" id="ARBA00016182"/>
    </source>
</evidence>
<dbReference type="FunFam" id="3.30.70.2630:FF:000002">
    <property type="entry name" value="Telomerase reverse transcriptase"/>
    <property type="match status" value="1"/>
</dbReference>
<dbReference type="PROSITE" id="PS50878">
    <property type="entry name" value="RT_POL"/>
    <property type="match status" value="1"/>
</dbReference>
<evidence type="ECO:0000256" key="9">
    <source>
        <dbReference type="ARBA" id="ARBA00022895"/>
    </source>
</evidence>
<comment type="function">
    <text evidence="14">Telomerase is a ribonucleoprotein enzyme essential for the replication of chromosome termini in most eukaryotes. It elongates telomeres. It is a reverse transcriptase that adds simple sequence repeats to chromosome ends by copying a template sequence within the RNA component of the enzyme.</text>
</comment>
<evidence type="ECO:0000313" key="17">
    <source>
        <dbReference type="Proteomes" id="UP001497457"/>
    </source>
</evidence>
<evidence type="ECO:0000256" key="8">
    <source>
        <dbReference type="ARBA" id="ARBA00022842"/>
    </source>
</evidence>
<evidence type="ECO:0000256" key="14">
    <source>
        <dbReference type="RuleBase" id="RU365061"/>
    </source>
</evidence>
<dbReference type="InterPro" id="IPR021891">
    <property type="entry name" value="Telomerase_RBD"/>
</dbReference>
<keyword evidence="11" id="KW-0238">DNA-binding</keyword>
<dbReference type="GO" id="GO:0005634">
    <property type="term" value="C:nucleus"/>
    <property type="evidence" value="ECO:0007669"/>
    <property type="project" value="UniProtKB-SubCell"/>
</dbReference>
<evidence type="ECO:0000256" key="5">
    <source>
        <dbReference type="ARBA" id="ARBA00022679"/>
    </source>
</evidence>
<sequence length="1250" mass="142514">MARRRRRRGSRGSGPPELRLAYGARARTLGRAVLSLLPPPPLPGAPCPACRGGGSGSGSAGCLACCRWAHLLREGDPVAYRGLVTRAVCALAPTGAAPPPPRYTPGNAGHSQAKLIRETVKSIMADRACTTKNVLCSSAREGGQTGCVSELLSSSSWDILLHRIGDLLMCYILRHSSIFLPVKKNVFFQVTGLPLNVLLQKPISASTMGKNRQPQFSKQRCPMFYLCCNPDISVGCINNSNSAFSFPDTSIWKFDTLRSSGSYGTAKFTEVNFLNEGCNRSKCPLTDGSIKCSSLDDQNPRKRKRLYRWQRRNKQKQICSENKLSTQQSKINNSDFIVQDVLLKDLGATVNDKVHPMELTVDKKSLTMSSDVNNSLTKEPYGVLSYEKPPSSMFDIRPSQGHSTSRIQSTCPQVGIPNFLHLNSGTICFDCLMLNSSKSVTVDSLISRHAVFYNRRTSYNIFHGNHILNKRKRSDALSLIRHIFGIKGCCAKFMRYDCSGSTTTNSNCLHLWLPKLMNKLIRNSKRCQYKKLVLKHCSVNSKIGTKLAKNHNKAQYPFGEKSACSNKSYVQLEAYSTHQQVVSFVWAVLTRIIPEPLLGNYYSKRSLRINIWKFIRLRRFETFHLSDCIGELKVSQYSWISSIGLSDCFCSALIEKEIGLSIGSEEQKRQNLLHCWISWIFSDIVIPLVQAYFYVTERESKRYDAFYYLKTVWRDLTSIAVASLIKQNFKILRGTTRKAIRQSCFSSRVRFVPKARDMRPLVNLKAQSKDGLLNKCHLIIKKVRDENPEMFGSSVFDYNNVHKNLCDFLSSVRSYLKEKPKIYVVVADVSKAFDCISHDMVLKVVDDVLKYDNYVLRKCTKVVCNRSKNAIYRFDSNVSISKGNDICDYSVQLSSSGGILVDQGKISSIRKKVIQRLISEQVKCNIFKIGQKFYSQQVGIAQGSKLSPNLCSLYYGNLENSVLLKFLRDGKIDSDDDVSAPKRLLMRFIDDFIFISFSKEHALNFFNRMRRGFVYYNCYMNDSKYGFNFEVANSEHCCNRIYRGDDGFSFIPWSGLLINCETLEIQADYTRYLDILISSTITVKMHSSAKYLQSKLCYYMRPKCHPIFYDSMINSPGTVRLNIYQAFLLCAMKFHCYIRSMADASISKLELLYIIKKTFRYMHSLIIRRIQDVELQYNVHPVLKLKRKETMWLGLSAYLRVLQKKQSRYKDLLALLREEIGRYGHLDHDSDGLRYAVDDLHSSMFWKFKF</sequence>
<evidence type="ECO:0000256" key="6">
    <source>
        <dbReference type="ARBA" id="ARBA00022695"/>
    </source>
</evidence>
<evidence type="ECO:0000256" key="10">
    <source>
        <dbReference type="ARBA" id="ARBA00022918"/>
    </source>
</evidence>
<dbReference type="CDD" id="cd01648">
    <property type="entry name" value="TERT"/>
    <property type="match status" value="1"/>
</dbReference>
<dbReference type="EMBL" id="OZ075120">
    <property type="protein sequence ID" value="CAL4892543.1"/>
    <property type="molecule type" value="Genomic_DNA"/>
</dbReference>
<dbReference type="GO" id="GO:0046872">
    <property type="term" value="F:metal ion binding"/>
    <property type="evidence" value="ECO:0007669"/>
    <property type="project" value="UniProtKB-KW"/>
</dbReference>
<keyword evidence="5 14" id="KW-0808">Transferase</keyword>
<dbReference type="Gene3D" id="3.30.70.2630">
    <property type="match status" value="1"/>
</dbReference>
<keyword evidence="4 14" id="KW-0158">Chromosome</keyword>
<keyword evidence="9 14" id="KW-0779">Telomere</keyword>
<name>A0ABC8VKC6_9POAL</name>
<organism evidence="16 17">
    <name type="scientific">Urochloa decumbens</name>
    <dbReference type="NCBI Taxonomy" id="240449"/>
    <lineage>
        <taxon>Eukaryota</taxon>
        <taxon>Viridiplantae</taxon>
        <taxon>Streptophyta</taxon>
        <taxon>Embryophyta</taxon>
        <taxon>Tracheophyta</taxon>
        <taxon>Spermatophyta</taxon>
        <taxon>Magnoliopsida</taxon>
        <taxon>Liliopsida</taxon>
        <taxon>Poales</taxon>
        <taxon>Poaceae</taxon>
        <taxon>PACMAD clade</taxon>
        <taxon>Panicoideae</taxon>
        <taxon>Panicodae</taxon>
        <taxon>Paniceae</taxon>
        <taxon>Melinidinae</taxon>
        <taxon>Urochloa</taxon>
    </lineage>
</organism>
<dbReference type="PRINTS" id="PR01365">
    <property type="entry name" value="TELOMERASERT"/>
</dbReference>
<dbReference type="Gene3D" id="1.10.357.90">
    <property type="match status" value="1"/>
</dbReference>
<evidence type="ECO:0000256" key="1">
    <source>
        <dbReference type="ARBA" id="ARBA00008001"/>
    </source>
</evidence>
<evidence type="ECO:0000256" key="2">
    <source>
        <dbReference type="ARBA" id="ARBA00012493"/>
    </source>
</evidence>
<dbReference type="Gene3D" id="1.10.10.1970">
    <property type="entry name" value="TERT catalytic subunit-like"/>
    <property type="match status" value="1"/>
</dbReference>
<keyword evidence="12 14" id="KW-0539">Nucleus</keyword>
<dbReference type="GO" id="GO:0003720">
    <property type="term" value="F:telomerase activity"/>
    <property type="evidence" value="ECO:0007669"/>
    <property type="project" value="UniProtKB-ARBA"/>
</dbReference>
<dbReference type="GO" id="GO:0000781">
    <property type="term" value="C:chromosome, telomeric region"/>
    <property type="evidence" value="ECO:0007669"/>
    <property type="project" value="UniProtKB-SubCell"/>
</dbReference>
<dbReference type="GO" id="GO:0003677">
    <property type="term" value="F:DNA binding"/>
    <property type="evidence" value="ECO:0007669"/>
    <property type="project" value="UniProtKB-KW"/>
</dbReference>
<dbReference type="AlphaFoldDB" id="A0ABC8VKC6"/>
<dbReference type="InterPro" id="IPR000477">
    <property type="entry name" value="RT_dom"/>
</dbReference>
<dbReference type="SMART" id="SM00975">
    <property type="entry name" value="Telomerase_RBD"/>
    <property type="match status" value="1"/>
</dbReference>
<dbReference type="PANTHER" id="PTHR12066">
    <property type="entry name" value="TELOMERASE REVERSE TRANSCRIPTASE"/>
    <property type="match status" value="1"/>
</dbReference>
<evidence type="ECO:0000256" key="12">
    <source>
        <dbReference type="ARBA" id="ARBA00023242"/>
    </source>
</evidence>
<keyword evidence="17" id="KW-1185">Reference proteome</keyword>
<gene>
    <name evidence="16" type="ORF">URODEC1_LOCUS4333</name>
</gene>
<keyword evidence="7 14" id="KW-0479">Metal-binding</keyword>
<evidence type="ECO:0000256" key="11">
    <source>
        <dbReference type="ARBA" id="ARBA00023125"/>
    </source>
</evidence>
<evidence type="ECO:0000256" key="13">
    <source>
        <dbReference type="ARBA" id="ARBA00048173"/>
    </source>
</evidence>
<evidence type="ECO:0000256" key="7">
    <source>
        <dbReference type="ARBA" id="ARBA00022723"/>
    </source>
</evidence>
<dbReference type="Pfam" id="PF12009">
    <property type="entry name" value="Telomerase_RBD"/>
    <property type="match status" value="1"/>
</dbReference>
<evidence type="ECO:0000256" key="4">
    <source>
        <dbReference type="ARBA" id="ARBA00022454"/>
    </source>
</evidence>
<feature type="domain" description="Reverse transcriptase" evidence="15">
    <location>
        <begin position="733"/>
        <end position="1058"/>
    </location>
</feature>
<reference evidence="16" key="1">
    <citation type="submission" date="2024-10" db="EMBL/GenBank/DDBJ databases">
        <authorList>
            <person name="Ryan C."/>
        </authorList>
    </citation>
    <scope>NUCLEOTIDE SEQUENCE [LARGE SCALE GENOMIC DNA]</scope>
</reference>
<accession>A0ABC8VKC6</accession>
<dbReference type="EC" id="2.7.7.49" evidence="2 14"/>
<comment type="catalytic activity">
    <reaction evidence="13 14">
        <text>DNA(n) + a 2'-deoxyribonucleoside 5'-triphosphate = DNA(n+1) + diphosphate</text>
        <dbReference type="Rhea" id="RHEA:22508"/>
        <dbReference type="Rhea" id="RHEA-COMP:17339"/>
        <dbReference type="Rhea" id="RHEA-COMP:17340"/>
        <dbReference type="ChEBI" id="CHEBI:33019"/>
        <dbReference type="ChEBI" id="CHEBI:61560"/>
        <dbReference type="ChEBI" id="CHEBI:173112"/>
        <dbReference type="EC" id="2.7.7.49"/>
    </reaction>
</comment>
<proteinExistence type="inferred from homology"/>
<keyword evidence="6 14" id="KW-0548">Nucleotidyltransferase</keyword>
<dbReference type="InterPro" id="IPR003545">
    <property type="entry name" value="Telomerase_RT"/>
</dbReference>
<comment type="similarity">
    <text evidence="1 14">Belongs to the reverse transcriptase family. Telomerase subfamily.</text>
</comment>
<dbReference type="Pfam" id="PF21399">
    <property type="entry name" value="TERT_C"/>
    <property type="match status" value="1"/>
</dbReference>
<keyword evidence="10 14" id="KW-0695">RNA-directed DNA polymerase</keyword>
<dbReference type="Proteomes" id="UP001497457">
    <property type="component" value="Chromosome 10rd"/>
</dbReference>
<comment type="subcellular location">
    <subcellularLocation>
        <location evidence="14">Nucleus</location>
    </subcellularLocation>
    <subcellularLocation>
        <location evidence="14">Chromosome</location>
        <location evidence="14">Telomere</location>
    </subcellularLocation>
</comment>
<dbReference type="PANTHER" id="PTHR12066:SF0">
    <property type="entry name" value="TELOMERASE REVERSE TRANSCRIPTASE"/>
    <property type="match status" value="1"/>
</dbReference>
<evidence type="ECO:0000259" key="15">
    <source>
        <dbReference type="PROSITE" id="PS50878"/>
    </source>
</evidence>
<protein>
    <recommendedName>
        <fullName evidence="3 14">Telomerase reverse transcriptase</fullName>
        <ecNumber evidence="2 14">2.7.7.49</ecNumber>
    </recommendedName>
    <alternativeName>
        <fullName evidence="14">Telomerase catalytic subunit</fullName>
    </alternativeName>
</protein>
<dbReference type="Gene3D" id="1.10.132.70">
    <property type="match status" value="1"/>
</dbReference>
<keyword evidence="8 14" id="KW-0460">Magnesium</keyword>
<dbReference type="FunFam" id="1.10.357.90:FF:000002">
    <property type="entry name" value="Telomerase reverse transcriptase"/>
    <property type="match status" value="1"/>
</dbReference>
<evidence type="ECO:0000313" key="16">
    <source>
        <dbReference type="EMBL" id="CAL4892543.1"/>
    </source>
</evidence>